<dbReference type="Gramene" id="KFK29587">
    <property type="protein sequence ID" value="KFK29587"/>
    <property type="gene ID" value="AALP_AA7G153800"/>
</dbReference>
<name>A0A087GI85_ARAAL</name>
<evidence type="ECO:0000313" key="3">
    <source>
        <dbReference type="Proteomes" id="UP000029120"/>
    </source>
</evidence>
<sequence>MTSGTDVTASSSGARVMIGPGCTDDLVLTSGTDFSASPASTEVPDVPIGNQTSSHGLDPSRFFDPTNPMLPFSTLPPAPSLTLDELAMRRGLSAEIVRISSGKGKGIDYETPLKRRRVNTYLAAVIEKEASASGVAVPPVSGLLRDEAYTATKIGEAVAEARDEMARSFLGRVTEEVIGIPDAANDISVAQTEQVSEVAGPSAIETIDVEGVVPEERAGNEDAE</sequence>
<feature type="region of interest" description="Disordered" evidence="1">
    <location>
        <begin position="33"/>
        <end position="55"/>
    </location>
</feature>
<accession>A0A087GI85</accession>
<proteinExistence type="predicted"/>
<organism evidence="2 3">
    <name type="scientific">Arabis alpina</name>
    <name type="common">Alpine rock-cress</name>
    <dbReference type="NCBI Taxonomy" id="50452"/>
    <lineage>
        <taxon>Eukaryota</taxon>
        <taxon>Viridiplantae</taxon>
        <taxon>Streptophyta</taxon>
        <taxon>Embryophyta</taxon>
        <taxon>Tracheophyta</taxon>
        <taxon>Spermatophyta</taxon>
        <taxon>Magnoliopsida</taxon>
        <taxon>eudicotyledons</taxon>
        <taxon>Gunneridae</taxon>
        <taxon>Pentapetalae</taxon>
        <taxon>rosids</taxon>
        <taxon>malvids</taxon>
        <taxon>Brassicales</taxon>
        <taxon>Brassicaceae</taxon>
        <taxon>Arabideae</taxon>
        <taxon>Arabis</taxon>
    </lineage>
</organism>
<dbReference type="EMBL" id="CM002875">
    <property type="protein sequence ID" value="KFK29587.1"/>
    <property type="molecule type" value="Genomic_DNA"/>
</dbReference>
<evidence type="ECO:0000313" key="2">
    <source>
        <dbReference type="EMBL" id="KFK29587.1"/>
    </source>
</evidence>
<gene>
    <name evidence="2" type="ordered locus">AALP_Aa7g153800</name>
</gene>
<protein>
    <submittedName>
        <fullName evidence="2">Uncharacterized protein</fullName>
    </submittedName>
</protein>
<reference evidence="3" key="1">
    <citation type="journal article" date="2015" name="Nat. Plants">
        <title>Genome expansion of Arabis alpina linked with retrotransposition and reduced symmetric DNA methylation.</title>
        <authorList>
            <person name="Willing E.M."/>
            <person name="Rawat V."/>
            <person name="Mandakova T."/>
            <person name="Maumus F."/>
            <person name="James G.V."/>
            <person name="Nordstroem K.J."/>
            <person name="Becker C."/>
            <person name="Warthmann N."/>
            <person name="Chica C."/>
            <person name="Szarzynska B."/>
            <person name="Zytnicki M."/>
            <person name="Albani M.C."/>
            <person name="Kiefer C."/>
            <person name="Bergonzi S."/>
            <person name="Castaings L."/>
            <person name="Mateos J.L."/>
            <person name="Berns M.C."/>
            <person name="Bujdoso N."/>
            <person name="Piofczyk T."/>
            <person name="de Lorenzo L."/>
            <person name="Barrero-Sicilia C."/>
            <person name="Mateos I."/>
            <person name="Piednoel M."/>
            <person name="Hagmann J."/>
            <person name="Chen-Min-Tao R."/>
            <person name="Iglesias-Fernandez R."/>
            <person name="Schuster S.C."/>
            <person name="Alonso-Blanco C."/>
            <person name="Roudier F."/>
            <person name="Carbonero P."/>
            <person name="Paz-Ares J."/>
            <person name="Davis S.J."/>
            <person name="Pecinka A."/>
            <person name="Quesneville H."/>
            <person name="Colot V."/>
            <person name="Lysak M.A."/>
            <person name="Weigel D."/>
            <person name="Coupland G."/>
            <person name="Schneeberger K."/>
        </authorList>
    </citation>
    <scope>NUCLEOTIDE SEQUENCE [LARGE SCALE GENOMIC DNA]</scope>
    <source>
        <strain evidence="3">cv. Pajares</strain>
    </source>
</reference>
<evidence type="ECO:0000256" key="1">
    <source>
        <dbReference type="SAM" id="MobiDB-lite"/>
    </source>
</evidence>
<dbReference type="AlphaFoldDB" id="A0A087GI85"/>
<dbReference type="Proteomes" id="UP000029120">
    <property type="component" value="Chromosome 7"/>
</dbReference>
<keyword evidence="3" id="KW-1185">Reference proteome</keyword>